<reference evidence="2 3" key="1">
    <citation type="journal article" date="2015" name="Genome Biol. Evol.">
        <title>Phylogenomic analyses indicate that early fungi evolved digesting cell walls of algal ancestors of land plants.</title>
        <authorList>
            <person name="Chang Y."/>
            <person name="Wang S."/>
            <person name="Sekimoto S."/>
            <person name="Aerts A.L."/>
            <person name="Choi C."/>
            <person name="Clum A."/>
            <person name="LaButti K.M."/>
            <person name="Lindquist E.A."/>
            <person name="Yee Ngan C."/>
            <person name="Ohm R.A."/>
            <person name="Salamov A.A."/>
            <person name="Grigoriev I.V."/>
            <person name="Spatafora J.W."/>
            <person name="Berbee M.L."/>
        </authorList>
    </citation>
    <scope>NUCLEOTIDE SEQUENCE [LARGE SCALE GENOMIC DNA]</scope>
    <source>
        <strain evidence="2 3">NRRL 28638</strain>
    </source>
</reference>
<sequence length="134" mass="15302">MTRLVESIIALLALGSPIICDDDCLYEYPKITLGILINNAPVYVCNNYSGKKCPQMYIYPDYEDLNNFGECSRYQKTYSNATKMADSEFFVVQECKSSSGLPVFKPQIEELNWVCFEDDSKGMLTYLKKNLSKN</sequence>
<dbReference type="EMBL" id="KQ964569">
    <property type="protein sequence ID" value="KXN68591.1"/>
    <property type="molecule type" value="Genomic_DNA"/>
</dbReference>
<proteinExistence type="predicted"/>
<keyword evidence="1" id="KW-0732">Signal</keyword>
<organism evidence="2 3">
    <name type="scientific">Conidiobolus coronatus (strain ATCC 28846 / CBS 209.66 / NRRL 28638)</name>
    <name type="common">Delacroixia coronata</name>
    <dbReference type="NCBI Taxonomy" id="796925"/>
    <lineage>
        <taxon>Eukaryota</taxon>
        <taxon>Fungi</taxon>
        <taxon>Fungi incertae sedis</taxon>
        <taxon>Zoopagomycota</taxon>
        <taxon>Entomophthoromycotina</taxon>
        <taxon>Entomophthoromycetes</taxon>
        <taxon>Entomophthorales</taxon>
        <taxon>Ancylistaceae</taxon>
        <taxon>Conidiobolus</taxon>
    </lineage>
</organism>
<evidence type="ECO:0000313" key="2">
    <source>
        <dbReference type="EMBL" id="KXN68591.1"/>
    </source>
</evidence>
<evidence type="ECO:0000313" key="3">
    <source>
        <dbReference type="Proteomes" id="UP000070444"/>
    </source>
</evidence>
<feature type="signal peptide" evidence="1">
    <location>
        <begin position="1"/>
        <end position="20"/>
    </location>
</feature>
<dbReference type="AlphaFoldDB" id="A0A137P140"/>
<gene>
    <name evidence="2" type="ORF">CONCODRAFT_72133</name>
</gene>
<protein>
    <submittedName>
        <fullName evidence="2">Uncharacterized protein</fullName>
    </submittedName>
</protein>
<feature type="chain" id="PRO_5007294355" evidence="1">
    <location>
        <begin position="21"/>
        <end position="134"/>
    </location>
</feature>
<name>A0A137P140_CONC2</name>
<dbReference type="Proteomes" id="UP000070444">
    <property type="component" value="Unassembled WGS sequence"/>
</dbReference>
<keyword evidence="3" id="KW-1185">Reference proteome</keyword>
<accession>A0A137P140</accession>
<evidence type="ECO:0000256" key="1">
    <source>
        <dbReference type="SAM" id="SignalP"/>
    </source>
</evidence>